<feature type="non-terminal residue" evidence="2">
    <location>
        <position position="1"/>
    </location>
</feature>
<feature type="compositionally biased region" description="Basic and acidic residues" evidence="1">
    <location>
        <begin position="87"/>
        <end position="101"/>
    </location>
</feature>
<evidence type="ECO:0000256" key="1">
    <source>
        <dbReference type="SAM" id="MobiDB-lite"/>
    </source>
</evidence>
<protein>
    <submittedName>
        <fullName evidence="2">Uncharacterized protein</fullName>
    </submittedName>
</protein>
<organism evidence="2">
    <name type="scientific">marine sediment metagenome</name>
    <dbReference type="NCBI Taxonomy" id="412755"/>
    <lineage>
        <taxon>unclassified sequences</taxon>
        <taxon>metagenomes</taxon>
        <taxon>ecological metagenomes</taxon>
    </lineage>
</organism>
<proteinExistence type="predicted"/>
<comment type="caution">
    <text evidence="2">The sequence shown here is derived from an EMBL/GenBank/DDBJ whole genome shotgun (WGS) entry which is preliminary data.</text>
</comment>
<name>A0A0F9DHF8_9ZZZZ</name>
<evidence type="ECO:0000313" key="2">
    <source>
        <dbReference type="EMBL" id="KKL17176.1"/>
    </source>
</evidence>
<dbReference type="AlphaFoldDB" id="A0A0F9DHF8"/>
<accession>A0A0F9DHF8</accession>
<feature type="region of interest" description="Disordered" evidence="1">
    <location>
        <begin position="70"/>
        <end position="101"/>
    </location>
</feature>
<dbReference type="EMBL" id="LAZR01039365">
    <property type="protein sequence ID" value="KKL17176.1"/>
    <property type="molecule type" value="Genomic_DNA"/>
</dbReference>
<reference evidence="2" key="1">
    <citation type="journal article" date="2015" name="Nature">
        <title>Complex archaea that bridge the gap between prokaryotes and eukaryotes.</title>
        <authorList>
            <person name="Spang A."/>
            <person name="Saw J.H."/>
            <person name="Jorgensen S.L."/>
            <person name="Zaremba-Niedzwiedzka K."/>
            <person name="Martijn J."/>
            <person name="Lind A.E."/>
            <person name="van Eijk R."/>
            <person name="Schleper C."/>
            <person name="Guy L."/>
            <person name="Ettema T.J."/>
        </authorList>
    </citation>
    <scope>NUCLEOTIDE SEQUENCE</scope>
</reference>
<sequence length="101" mass="12030">LGYRPAKEADFREDGIFGRLGWKQPPAFITTADNRYRNWDTELWYVDGDRYRHNLQLKDQEDRDLAFSDKMPDHFSSANGRAPTFELEPKRYTKTLEKTKE</sequence>
<gene>
    <name evidence="2" type="ORF">LCGC14_2488160</name>
</gene>